<accession>A0A194PS91</accession>
<organism evidence="2 3">
    <name type="scientific">Papilio xuthus</name>
    <name type="common">Asian swallowtail butterfly</name>
    <dbReference type="NCBI Taxonomy" id="66420"/>
    <lineage>
        <taxon>Eukaryota</taxon>
        <taxon>Metazoa</taxon>
        <taxon>Ecdysozoa</taxon>
        <taxon>Arthropoda</taxon>
        <taxon>Hexapoda</taxon>
        <taxon>Insecta</taxon>
        <taxon>Pterygota</taxon>
        <taxon>Neoptera</taxon>
        <taxon>Endopterygota</taxon>
        <taxon>Lepidoptera</taxon>
        <taxon>Glossata</taxon>
        <taxon>Ditrysia</taxon>
        <taxon>Papilionoidea</taxon>
        <taxon>Papilionidae</taxon>
        <taxon>Papilioninae</taxon>
        <taxon>Papilio</taxon>
    </lineage>
</organism>
<sequence>MLQLTLADISKQLTKDVIEEAFRSKTNSKIEVENIQVKTAAPKGEGLISAVYRINVTGNHRSCSFVAKGLVHDALLRNTLNCSVYFKREIMFFSKILPILIELQESLGANEKIQNSVPNCYDYFIDGQNDYILMEDLGASGYASIPPMPTEFERNEALKVLSHLHAVSMALRITKPFLFTKITNEIFELYYREEKRSLYTPYFKRAMQLDLEVLSEDETVSNTVYYEKFKKLASEDPYGELVKLVTTRGEHAVINHGDAWCPNFLCSKEKAVAIDFQLLRAGSPATDLSYFILLCGSLCQSKNDFMKAVDIYYSNFEYYLRDMNIKPEDVFTKQMLYSELKKYGKFGLLATSTSIPLLASDRCDVNTFESKYAGVERIPLEELWQLTPITDVQVKECLINAVRVATDLGFI</sequence>
<feature type="domain" description="CHK kinase-like" evidence="1">
    <location>
        <begin position="132"/>
        <end position="322"/>
    </location>
</feature>
<name>A0A194PS91_PAPXU</name>
<dbReference type="EMBL" id="KQ459594">
    <property type="protein sequence ID" value="KPI96182.1"/>
    <property type="molecule type" value="Genomic_DNA"/>
</dbReference>
<dbReference type="AlphaFoldDB" id="A0A194PS91"/>
<dbReference type="STRING" id="66420.A0A194PS91"/>
<dbReference type="Gene3D" id="3.90.1200.10">
    <property type="match status" value="1"/>
</dbReference>
<dbReference type="SMART" id="SM00587">
    <property type="entry name" value="CHK"/>
    <property type="match status" value="1"/>
</dbReference>
<protein>
    <recommendedName>
        <fullName evidence="1">CHK kinase-like domain-containing protein</fullName>
    </recommendedName>
</protein>
<reference evidence="2 3" key="1">
    <citation type="journal article" date="2015" name="Nat. Commun.">
        <title>Outbred genome sequencing and CRISPR/Cas9 gene editing in butterflies.</title>
        <authorList>
            <person name="Li X."/>
            <person name="Fan D."/>
            <person name="Zhang W."/>
            <person name="Liu G."/>
            <person name="Zhang L."/>
            <person name="Zhao L."/>
            <person name="Fang X."/>
            <person name="Chen L."/>
            <person name="Dong Y."/>
            <person name="Chen Y."/>
            <person name="Ding Y."/>
            <person name="Zhao R."/>
            <person name="Feng M."/>
            <person name="Zhu Y."/>
            <person name="Feng Y."/>
            <person name="Jiang X."/>
            <person name="Zhu D."/>
            <person name="Xiang H."/>
            <person name="Feng X."/>
            <person name="Li S."/>
            <person name="Wang J."/>
            <person name="Zhang G."/>
            <person name="Kronforst M.R."/>
            <person name="Wang W."/>
        </authorList>
    </citation>
    <scope>NUCLEOTIDE SEQUENCE [LARGE SCALE GENOMIC DNA]</scope>
    <source>
        <strain evidence="2">Ya'a_city_454_Px</strain>
        <tissue evidence="2">Whole body</tissue>
    </source>
</reference>
<dbReference type="Pfam" id="PF02958">
    <property type="entry name" value="EcKL"/>
    <property type="match status" value="1"/>
</dbReference>
<proteinExistence type="predicted"/>
<dbReference type="SUPFAM" id="SSF56112">
    <property type="entry name" value="Protein kinase-like (PK-like)"/>
    <property type="match status" value="1"/>
</dbReference>
<dbReference type="PANTHER" id="PTHR11012">
    <property type="entry name" value="PROTEIN KINASE-LIKE DOMAIN-CONTAINING"/>
    <property type="match status" value="1"/>
</dbReference>
<keyword evidence="3" id="KW-1185">Reference proteome</keyword>
<evidence type="ECO:0000313" key="3">
    <source>
        <dbReference type="Proteomes" id="UP000053268"/>
    </source>
</evidence>
<dbReference type="InterPro" id="IPR015897">
    <property type="entry name" value="CHK_kinase-like"/>
</dbReference>
<dbReference type="InterPro" id="IPR004119">
    <property type="entry name" value="EcKL"/>
</dbReference>
<dbReference type="PANTHER" id="PTHR11012:SF57">
    <property type="entry name" value="LD10016P"/>
    <property type="match status" value="1"/>
</dbReference>
<dbReference type="InterPro" id="IPR011009">
    <property type="entry name" value="Kinase-like_dom_sf"/>
</dbReference>
<evidence type="ECO:0000313" key="2">
    <source>
        <dbReference type="EMBL" id="KPI96182.1"/>
    </source>
</evidence>
<gene>
    <name evidence="2" type="ORF">RR46_06916</name>
</gene>
<evidence type="ECO:0000259" key="1">
    <source>
        <dbReference type="SMART" id="SM00587"/>
    </source>
</evidence>
<dbReference type="Proteomes" id="UP000053268">
    <property type="component" value="Unassembled WGS sequence"/>
</dbReference>